<keyword evidence="15" id="KW-0812">Transmembrane</keyword>
<feature type="binding site" evidence="13">
    <location>
        <position position="273"/>
    </location>
    <ligand>
        <name>Ca(2+)</name>
        <dbReference type="ChEBI" id="CHEBI:29108"/>
    </ligand>
</feature>
<dbReference type="GO" id="GO:0006572">
    <property type="term" value="P:L-tyrosine catabolic process"/>
    <property type="evidence" value="ECO:0007669"/>
    <property type="project" value="UniProtKB-KW"/>
</dbReference>
<evidence type="ECO:0000256" key="10">
    <source>
        <dbReference type="ARBA" id="ARBA00023232"/>
    </source>
</evidence>
<evidence type="ECO:0000259" key="17">
    <source>
        <dbReference type="Pfam" id="PF09298"/>
    </source>
</evidence>
<dbReference type="Gene3D" id="2.30.30.230">
    <property type="entry name" value="Fumarylacetoacetase, N-terminal domain"/>
    <property type="match status" value="1"/>
</dbReference>
<accession>A0A7R6SSZ5</accession>
<dbReference type="NCBIfam" id="TIGR01266">
    <property type="entry name" value="fum_ac_acetase"/>
    <property type="match status" value="1"/>
</dbReference>
<dbReference type="GO" id="GO:0004334">
    <property type="term" value="F:fumarylacetoacetase activity"/>
    <property type="evidence" value="ECO:0007669"/>
    <property type="project" value="UniProtKB-EC"/>
</dbReference>
<dbReference type="EC" id="3.7.1.2" evidence="4"/>
<feature type="binding site" evidence="12">
    <location>
        <position position="284"/>
    </location>
    <ligand>
        <name>substrate</name>
    </ligand>
</feature>
<dbReference type="AlphaFoldDB" id="A0A7R6SSZ5"/>
<keyword evidence="15" id="KW-1133">Transmembrane helix</keyword>
<evidence type="ECO:0000256" key="8">
    <source>
        <dbReference type="ARBA" id="ARBA00022842"/>
    </source>
</evidence>
<dbReference type="KEGG" id="ajp:AMJAP_2200"/>
<feature type="transmembrane region" description="Helical" evidence="15">
    <location>
        <begin position="5"/>
        <end position="23"/>
    </location>
</feature>
<feature type="active site" description="Proton acceptor" evidence="11">
    <location>
        <position position="174"/>
    </location>
</feature>
<dbReference type="EMBL" id="AP014545">
    <property type="protein sequence ID" value="BBB26791.1"/>
    <property type="molecule type" value="Genomic_DNA"/>
</dbReference>
<dbReference type="SUPFAM" id="SSF56529">
    <property type="entry name" value="FAH"/>
    <property type="match status" value="1"/>
</dbReference>
<evidence type="ECO:0000259" key="16">
    <source>
        <dbReference type="Pfam" id="PF01557"/>
    </source>
</evidence>
<feature type="domain" description="Fumarylacetoacetase N-terminal" evidence="17">
    <location>
        <begin position="56"/>
        <end position="159"/>
    </location>
</feature>
<keyword evidence="8 13" id="KW-0460">Magnesium</keyword>
<evidence type="ECO:0000256" key="14">
    <source>
        <dbReference type="SAM" id="MobiDB-lite"/>
    </source>
</evidence>
<dbReference type="InterPro" id="IPR036663">
    <property type="entry name" value="Fumarylacetoacetase_C_sf"/>
</dbReference>
<feature type="binding site" evidence="13">
    <location>
        <position position="239"/>
    </location>
    <ligand>
        <name>Ca(2+)</name>
        <dbReference type="ChEBI" id="CHEBI:29108"/>
    </ligand>
</feature>
<evidence type="ECO:0000256" key="15">
    <source>
        <dbReference type="SAM" id="Phobius"/>
    </source>
</evidence>
<keyword evidence="6 18" id="KW-0378">Hydrolase</keyword>
<keyword evidence="15" id="KW-0472">Membrane</keyword>
<feature type="binding site" evidence="13">
    <location>
        <position position="273"/>
    </location>
    <ligand>
        <name>Mg(2+)</name>
        <dbReference type="ChEBI" id="CHEBI:18420"/>
    </ligand>
</feature>
<comment type="pathway">
    <text evidence="3">Amino-acid degradation; L-phenylalanine degradation; acetoacetate and fumarate from L-phenylalanine: step 6/6.</text>
</comment>
<proteinExistence type="predicted"/>
<protein>
    <recommendedName>
        <fullName evidence="4">fumarylacetoacetase</fullName>
        <ecNumber evidence="4">3.7.1.2</ecNumber>
    </recommendedName>
</protein>
<evidence type="ECO:0000313" key="19">
    <source>
        <dbReference type="Proteomes" id="UP000595663"/>
    </source>
</evidence>
<feature type="binding site" evidence="13">
    <location>
        <position position="297"/>
    </location>
    <ligand>
        <name>Mg(2+)</name>
        <dbReference type="ChEBI" id="CHEBI:18420"/>
    </ligand>
</feature>
<feature type="region of interest" description="Disordered" evidence="14">
    <location>
        <begin position="398"/>
        <end position="420"/>
    </location>
</feature>
<organism evidence="18 19">
    <name type="scientific">Amphritea japonica ATCC BAA-1530</name>
    <dbReference type="NCBI Taxonomy" id="1278309"/>
    <lineage>
        <taxon>Bacteria</taxon>
        <taxon>Pseudomonadati</taxon>
        <taxon>Pseudomonadota</taxon>
        <taxon>Gammaproteobacteria</taxon>
        <taxon>Oceanospirillales</taxon>
        <taxon>Oceanospirillaceae</taxon>
        <taxon>Amphritea</taxon>
    </lineage>
</organism>
<feature type="binding site" evidence="12">
    <location>
        <position position="280"/>
    </location>
    <ligand>
        <name>substrate</name>
    </ligand>
</feature>
<feature type="binding site" evidence="12">
    <location>
        <position position="399"/>
    </location>
    <ligand>
        <name>substrate</name>
    </ligand>
</feature>
<dbReference type="Pfam" id="PF09298">
    <property type="entry name" value="FAA_hydrolase_N"/>
    <property type="match status" value="1"/>
</dbReference>
<dbReference type="InterPro" id="IPR011234">
    <property type="entry name" value="Fumarylacetoacetase-like_C"/>
</dbReference>
<comment type="cofactor">
    <cofactor evidence="1 13">
        <name>Ca(2+)</name>
        <dbReference type="ChEBI" id="CHEBI:29108"/>
    </cofactor>
</comment>
<dbReference type="PANTHER" id="PTHR43069:SF2">
    <property type="entry name" value="FUMARYLACETOACETASE"/>
    <property type="match status" value="1"/>
</dbReference>
<comment type="cofactor">
    <cofactor evidence="2 13">
        <name>Mg(2+)</name>
        <dbReference type="ChEBI" id="CHEBI:18420"/>
    </cofactor>
</comment>
<evidence type="ECO:0000256" key="6">
    <source>
        <dbReference type="ARBA" id="ARBA00022801"/>
    </source>
</evidence>
<dbReference type="GO" id="GO:1902000">
    <property type="term" value="P:homogentisate catabolic process"/>
    <property type="evidence" value="ECO:0007669"/>
    <property type="project" value="TreeGrafter"/>
</dbReference>
<dbReference type="Pfam" id="PF01557">
    <property type="entry name" value="FAA_hydrolase"/>
    <property type="match status" value="1"/>
</dbReference>
<dbReference type="GO" id="GO:0006559">
    <property type="term" value="P:L-phenylalanine catabolic process"/>
    <property type="evidence" value="ECO:0007669"/>
    <property type="project" value="UniProtKB-UniPathway"/>
</dbReference>
<evidence type="ECO:0000256" key="5">
    <source>
        <dbReference type="ARBA" id="ARBA00022723"/>
    </source>
</evidence>
<dbReference type="InterPro" id="IPR036462">
    <property type="entry name" value="Fumarylacetoacetase_N_sf"/>
</dbReference>
<dbReference type="PANTHER" id="PTHR43069">
    <property type="entry name" value="FUMARYLACETOACETASE"/>
    <property type="match status" value="1"/>
</dbReference>
<reference evidence="18 19" key="1">
    <citation type="journal article" date="2008" name="Int. J. Syst. Evol. Microbiol.">
        <title>Amphritea japonica sp. nov. and Amphritea balenae sp. nov., isolated from the sediment adjacent to sperm whale carcasses off Kagoshima, Japan.</title>
        <authorList>
            <person name="Miyazaki M."/>
            <person name="Nogi Y."/>
            <person name="Fujiwara Y."/>
            <person name="Kawato M."/>
            <person name="Nagahama T."/>
            <person name="Kubokawa K."/>
            <person name="Horikoshi K."/>
        </authorList>
    </citation>
    <scope>NUCLEOTIDE SEQUENCE [LARGE SCALE GENOMIC DNA]</scope>
    <source>
        <strain evidence="18 19">ATCC BAA-1530</strain>
    </source>
</reference>
<feature type="binding site" evidence="13">
    <location>
        <position position="167"/>
    </location>
    <ligand>
        <name>Ca(2+)</name>
        <dbReference type="ChEBI" id="CHEBI:29108"/>
    </ligand>
</feature>
<dbReference type="Proteomes" id="UP000595663">
    <property type="component" value="Chromosome"/>
</dbReference>
<evidence type="ECO:0000256" key="2">
    <source>
        <dbReference type="ARBA" id="ARBA00001946"/>
    </source>
</evidence>
<evidence type="ECO:0000256" key="7">
    <source>
        <dbReference type="ARBA" id="ARBA00022837"/>
    </source>
</evidence>
<evidence type="ECO:0000256" key="13">
    <source>
        <dbReference type="PIRSR" id="PIRSR605959-3"/>
    </source>
</evidence>
<evidence type="ECO:0000313" key="18">
    <source>
        <dbReference type="EMBL" id="BBB26791.1"/>
    </source>
</evidence>
<evidence type="ECO:0000256" key="9">
    <source>
        <dbReference type="ARBA" id="ARBA00022878"/>
    </source>
</evidence>
<dbReference type="UniPathway" id="UPA00139">
    <property type="reaction ID" value="UER00341"/>
</dbReference>
<evidence type="ECO:0000256" key="1">
    <source>
        <dbReference type="ARBA" id="ARBA00001913"/>
    </source>
</evidence>
<evidence type="ECO:0000256" key="3">
    <source>
        <dbReference type="ARBA" id="ARBA00004782"/>
    </source>
</evidence>
<keyword evidence="19" id="KW-1185">Reference proteome</keyword>
<keyword evidence="5 13" id="KW-0479">Metal-binding</keyword>
<name>A0A7R6SSZ5_9GAMM</name>
<feature type="binding site" evidence="13">
    <location>
        <position position="241"/>
    </location>
    <ligand>
        <name>Ca(2+)</name>
        <dbReference type="ChEBI" id="CHEBI:29108"/>
    </ligand>
</feature>
<feature type="binding site" evidence="12">
    <location>
        <position position="183"/>
    </location>
    <ligand>
        <name>substrate</name>
    </ligand>
</feature>
<keyword evidence="7 13" id="KW-0106">Calcium</keyword>
<gene>
    <name evidence="18" type="primary">fahA</name>
    <name evidence="18" type="ORF">AMJAP_2200</name>
</gene>
<feature type="binding site" evidence="12">
    <location>
        <position position="169"/>
    </location>
    <ligand>
        <name>substrate</name>
    </ligand>
</feature>
<feature type="binding site" evidence="13">
    <location>
        <position position="293"/>
    </location>
    <ligand>
        <name>Mg(2+)</name>
        <dbReference type="ChEBI" id="CHEBI:18420"/>
    </ligand>
</feature>
<evidence type="ECO:0000256" key="4">
    <source>
        <dbReference type="ARBA" id="ARBA00012094"/>
    </source>
</evidence>
<dbReference type="SUPFAM" id="SSF63433">
    <property type="entry name" value="Fumarylacetoacetate hydrolase, FAH, N-terminal domain"/>
    <property type="match status" value="1"/>
</dbReference>
<sequence length="464" mass="50680">MFNYAYCVLFINVYSVVISILMVDRTTMTALNETHSPDLISWVDTANAPGTDFPIQNLPFAIFRRQESSEFFRGGVAIGDQIVDLLKAKETDLFGGLALSGIEACGGDSLNAFMALGKECWSALRLRLSQLLRNDISEEVKQLLAECLVPQDQVEFSLPCSIGDYTDFYTSIHHATTVGSLFRPDNPLLPNYKWVPIGYHGRASSIVVSGNDFARPSGQTKSADVEAPALGPCKRLDYELELGVYMGVGNDLGTPIDLDSAEDHAFGVSLLNDWSARDIQAWEYQPLGPFLSKNFISSVSPWIVTMEALAPFRANWTRDAEDPQPLAYLDSDSLRDAGAIDIKLEVYLETEQMREASSPAVQLAESNFIQSYWTLSQMIAHHTVTGCNLRTGDFLGTGTQSGASEGETGSMLELSSGGKKSFSLPNGEQRTFLADGDKVILKGWCSNSSARRIGFGEVSGTVIP</sequence>
<dbReference type="Gene3D" id="3.90.850.10">
    <property type="entry name" value="Fumarylacetoacetase-like, C-terminal domain"/>
    <property type="match status" value="1"/>
</dbReference>
<evidence type="ECO:0000256" key="11">
    <source>
        <dbReference type="PIRSR" id="PIRSR605959-1"/>
    </source>
</evidence>
<dbReference type="GO" id="GO:0046872">
    <property type="term" value="F:metal ion binding"/>
    <property type="evidence" value="ECO:0007669"/>
    <property type="project" value="UniProtKB-KW"/>
</dbReference>
<evidence type="ECO:0000256" key="12">
    <source>
        <dbReference type="PIRSR" id="PIRSR605959-2"/>
    </source>
</evidence>
<keyword evidence="10" id="KW-0585">Phenylalanine catabolism</keyword>
<feature type="domain" description="Fumarylacetoacetase-like C-terminal" evidence="16">
    <location>
        <begin position="168"/>
        <end position="462"/>
    </location>
</feature>
<dbReference type="InterPro" id="IPR005959">
    <property type="entry name" value="Fumarylacetoacetase"/>
</dbReference>
<keyword evidence="9" id="KW-0828">Tyrosine catabolism</keyword>
<dbReference type="InterPro" id="IPR015377">
    <property type="entry name" value="Fumarylacetoacetase_N"/>
</dbReference>